<evidence type="ECO:0000256" key="6">
    <source>
        <dbReference type="ARBA" id="ARBA00022840"/>
    </source>
</evidence>
<sequence length="736" mass="81278">MPLLGGSTRTFKAYGKRKTHTTNRTSQSLWDDEEVITNKESVPRTRMPSITLSSSGESNDDDTDADTDYDQLPKPVGMPLLKSKSSVRYQSQAKRDLSNSVALRRAGTAPPATDKENVVPTVITASKNTTARKPSSQALHIVSGPRKPIRPLQVRPTTPLGSPRKKNLSVRPDPSVPPKSSKLAQSRLQFDGVHVPVRRAPKASSSKIAPTPRASTVDLSPQSPIALFSSELDGSVEICNSFDSLSINKSRTLVLEDEDCEEDLTRTETSSRSLASISRRPEINKTTSTYPSFLKELMSITASPVPYDFTSFVSSPPSPFSISAGTKWTKIGEASYSEVFASEGEEGEQMVIKIIPVSNVEAATGVLDPNMGNHLPFVSDWTAVQREIWASALVGEGIHGIEGFVEYKGAFIVQGPYPSRLLSEWDLYRRRLQRERRADYDSQIRPSVLHDNQVYAIICLAHAGTDLESFKLKSWKDAASVLWQAAQACARGEEKVEFEVGAVRLFTIELIRSELIDGKLSQHRDLHWGNLLVKPIQKSTPPLLALDFAALSLTPDSVAAPLDSQQTGLQVTLIDFTLSRAKSSDGFVIFDAFDDEEVFDGQGTDCPSPHAQQSGIDPHISSACAGDPQFDVYRTMRDLIKDDWEGFHPITNLYWLHYLSLKLLHAKKLRRPVSGKSMSIARAAEEMKWYETLVRMEASLKGQVLGPMPKGKKGKSVPRWTSAQDLVRVWKGDVYP</sequence>
<feature type="region of interest" description="Disordered" evidence="9">
    <location>
        <begin position="1"/>
        <end position="185"/>
    </location>
</feature>
<dbReference type="STRING" id="289078.A0A2X0MAB9"/>
<dbReference type="AlphaFoldDB" id="A0A2X0MAB9"/>
<dbReference type="Gene3D" id="3.30.200.20">
    <property type="entry name" value="Phosphorylase Kinase, domain 1"/>
    <property type="match status" value="1"/>
</dbReference>
<keyword evidence="4" id="KW-0547">Nucleotide-binding</keyword>
<gene>
    <name evidence="11" type="ORF">BZ3500_MVSOF-1268-A1-R1_CHR1-3G02513</name>
</gene>
<feature type="compositionally biased region" description="Polar residues" evidence="9">
    <location>
        <begin position="48"/>
        <end position="57"/>
    </location>
</feature>
<dbReference type="OrthoDB" id="2536336at2759"/>
<dbReference type="GO" id="GO:0035556">
    <property type="term" value="P:intracellular signal transduction"/>
    <property type="evidence" value="ECO:0007669"/>
    <property type="project" value="TreeGrafter"/>
</dbReference>
<evidence type="ECO:0000256" key="8">
    <source>
        <dbReference type="ARBA" id="ARBA00048679"/>
    </source>
</evidence>
<dbReference type="PANTHER" id="PTHR24419">
    <property type="entry name" value="INTERLEUKIN-1 RECEPTOR-ASSOCIATED KINASE"/>
    <property type="match status" value="1"/>
</dbReference>
<keyword evidence="12" id="KW-1185">Reference proteome</keyword>
<evidence type="ECO:0000313" key="12">
    <source>
        <dbReference type="Proteomes" id="UP000249723"/>
    </source>
</evidence>
<dbReference type="EC" id="2.7.11.1" evidence="1"/>
<protein>
    <recommendedName>
        <fullName evidence="1">non-specific serine/threonine protein kinase</fullName>
        <ecNumber evidence="1">2.7.11.1</ecNumber>
    </recommendedName>
</protein>
<feature type="compositionally biased region" description="Polar residues" evidence="9">
    <location>
        <begin position="203"/>
        <end position="219"/>
    </location>
</feature>
<reference evidence="12" key="1">
    <citation type="submission" date="2016-10" db="EMBL/GenBank/DDBJ databases">
        <authorList>
            <person name="Jeantristanb JTB J.-T."/>
            <person name="Ricardo R."/>
        </authorList>
    </citation>
    <scope>NUCLEOTIDE SEQUENCE [LARGE SCALE GENOMIC DNA]</scope>
</reference>
<dbReference type="EMBL" id="FMWP01000014">
    <property type="protein sequence ID" value="SCZ91050.1"/>
    <property type="molecule type" value="Genomic_DNA"/>
</dbReference>
<evidence type="ECO:0000256" key="3">
    <source>
        <dbReference type="ARBA" id="ARBA00022679"/>
    </source>
</evidence>
<keyword evidence="6" id="KW-0067">ATP-binding</keyword>
<dbReference type="SMART" id="SM01331">
    <property type="entry name" value="DUF3635"/>
    <property type="match status" value="1"/>
</dbReference>
<proteinExistence type="predicted"/>
<dbReference type="Proteomes" id="UP000249723">
    <property type="component" value="Unassembled WGS sequence"/>
</dbReference>
<feature type="region of interest" description="Disordered" evidence="9">
    <location>
        <begin position="199"/>
        <end position="219"/>
    </location>
</feature>
<evidence type="ECO:0000256" key="2">
    <source>
        <dbReference type="ARBA" id="ARBA00022527"/>
    </source>
</evidence>
<name>A0A2X0MAB9_9BASI</name>
<dbReference type="GO" id="GO:0005737">
    <property type="term" value="C:cytoplasm"/>
    <property type="evidence" value="ECO:0007669"/>
    <property type="project" value="TreeGrafter"/>
</dbReference>
<dbReference type="GO" id="GO:0072354">
    <property type="term" value="F:histone H3T3 kinase activity"/>
    <property type="evidence" value="ECO:0007669"/>
    <property type="project" value="TreeGrafter"/>
</dbReference>
<organism evidence="11 12">
    <name type="scientific">Microbotryum saponariae</name>
    <dbReference type="NCBI Taxonomy" id="289078"/>
    <lineage>
        <taxon>Eukaryota</taxon>
        <taxon>Fungi</taxon>
        <taxon>Dikarya</taxon>
        <taxon>Basidiomycota</taxon>
        <taxon>Pucciniomycotina</taxon>
        <taxon>Microbotryomycetes</taxon>
        <taxon>Microbotryales</taxon>
        <taxon>Microbotryaceae</taxon>
        <taxon>Microbotryum</taxon>
    </lineage>
</organism>
<dbReference type="InterPro" id="IPR024604">
    <property type="entry name" value="GSG2_C"/>
</dbReference>
<dbReference type="GO" id="GO:0000278">
    <property type="term" value="P:mitotic cell cycle"/>
    <property type="evidence" value="ECO:0007669"/>
    <property type="project" value="TreeGrafter"/>
</dbReference>
<evidence type="ECO:0000256" key="9">
    <source>
        <dbReference type="SAM" id="MobiDB-lite"/>
    </source>
</evidence>
<evidence type="ECO:0000256" key="1">
    <source>
        <dbReference type="ARBA" id="ARBA00012513"/>
    </source>
</evidence>
<keyword evidence="3" id="KW-0808">Transferase</keyword>
<keyword evidence="5" id="KW-0418">Kinase</keyword>
<feature type="domain" description="Serine/threonine-protein kinase haspin C-terminal" evidence="10">
    <location>
        <begin position="596"/>
        <end position="694"/>
    </location>
</feature>
<dbReference type="Gene3D" id="1.10.510.10">
    <property type="entry name" value="Transferase(Phosphotransferase) domain 1"/>
    <property type="match status" value="2"/>
</dbReference>
<dbReference type="PANTHER" id="PTHR24419:SF18">
    <property type="entry name" value="SERINE_THREONINE-PROTEIN KINASE HASPIN"/>
    <property type="match status" value="1"/>
</dbReference>
<evidence type="ECO:0000313" key="11">
    <source>
        <dbReference type="EMBL" id="SCZ91050.1"/>
    </source>
</evidence>
<evidence type="ECO:0000256" key="5">
    <source>
        <dbReference type="ARBA" id="ARBA00022777"/>
    </source>
</evidence>
<comment type="catalytic activity">
    <reaction evidence="8">
        <text>L-seryl-[protein] + ATP = O-phospho-L-seryl-[protein] + ADP + H(+)</text>
        <dbReference type="Rhea" id="RHEA:17989"/>
        <dbReference type="Rhea" id="RHEA-COMP:9863"/>
        <dbReference type="Rhea" id="RHEA-COMP:11604"/>
        <dbReference type="ChEBI" id="CHEBI:15378"/>
        <dbReference type="ChEBI" id="CHEBI:29999"/>
        <dbReference type="ChEBI" id="CHEBI:30616"/>
        <dbReference type="ChEBI" id="CHEBI:83421"/>
        <dbReference type="ChEBI" id="CHEBI:456216"/>
        <dbReference type="EC" id="2.7.11.1"/>
    </reaction>
</comment>
<feature type="compositionally biased region" description="Acidic residues" evidence="9">
    <location>
        <begin position="58"/>
        <end position="69"/>
    </location>
</feature>
<dbReference type="Pfam" id="PF12330">
    <property type="entry name" value="Haspin_kinase"/>
    <property type="match status" value="3"/>
</dbReference>
<accession>A0A2X0MAB9</accession>
<feature type="compositionally biased region" description="Polar residues" evidence="9">
    <location>
        <begin position="123"/>
        <end position="138"/>
    </location>
</feature>
<dbReference type="GO" id="GO:0005634">
    <property type="term" value="C:nucleus"/>
    <property type="evidence" value="ECO:0007669"/>
    <property type="project" value="TreeGrafter"/>
</dbReference>
<evidence type="ECO:0000259" key="10">
    <source>
        <dbReference type="SMART" id="SM01331"/>
    </source>
</evidence>
<keyword evidence="2" id="KW-0723">Serine/threonine-protein kinase</keyword>
<evidence type="ECO:0000256" key="4">
    <source>
        <dbReference type="ARBA" id="ARBA00022741"/>
    </source>
</evidence>
<evidence type="ECO:0000256" key="7">
    <source>
        <dbReference type="ARBA" id="ARBA00047899"/>
    </source>
</evidence>
<dbReference type="GO" id="GO:0005524">
    <property type="term" value="F:ATP binding"/>
    <property type="evidence" value="ECO:0007669"/>
    <property type="project" value="UniProtKB-KW"/>
</dbReference>
<feature type="compositionally biased region" description="Polar residues" evidence="9">
    <location>
        <begin position="83"/>
        <end position="92"/>
    </location>
</feature>
<comment type="catalytic activity">
    <reaction evidence="7">
        <text>L-threonyl-[protein] + ATP = O-phospho-L-threonyl-[protein] + ADP + H(+)</text>
        <dbReference type="Rhea" id="RHEA:46608"/>
        <dbReference type="Rhea" id="RHEA-COMP:11060"/>
        <dbReference type="Rhea" id="RHEA-COMP:11605"/>
        <dbReference type="ChEBI" id="CHEBI:15378"/>
        <dbReference type="ChEBI" id="CHEBI:30013"/>
        <dbReference type="ChEBI" id="CHEBI:30616"/>
        <dbReference type="ChEBI" id="CHEBI:61977"/>
        <dbReference type="ChEBI" id="CHEBI:456216"/>
        <dbReference type="EC" id="2.7.11.1"/>
    </reaction>
</comment>